<dbReference type="PANTHER" id="PTHR35333:SF3">
    <property type="entry name" value="BETA-LACTAMASE-TYPE TRANSPEPTIDASE FOLD CONTAINING PROTEIN"/>
    <property type="match status" value="1"/>
</dbReference>
<dbReference type="InterPro" id="IPR000871">
    <property type="entry name" value="Beta-lactam_class-A"/>
</dbReference>
<sequence>MFISGFGKRFFGCRKNGGKEGNFETRGFVGLGKREIINKETLNQSLVKMQQTRSYFPQRKTPGEQKQIRMVLGLVLGLTLVLILLATCYREFPKWWQKINQPKLVASERLTPNQPTVTPTPRFTEQKKSIESILLPLRGKYGIFYEDIGSKNSFGINEKEVFTAASLIKMPVLITLYREAEIGNINLDEVYKLQASDKREGAGALQNKPVGFEISYRKIAELMGKQSDNMAFNVVANKLGTEKIQNTINALGMKNTSYAENLTSPVEMGLLFRKLYLEKIISDKNRDEILSFITDTIWEDRIPVGVPEGINVSHKIGTEVGVISDAGIVFGPKPFILVIMSQEVNEIEARKALPEITKKIYEMTQGLDTKERE</sequence>
<dbReference type="GO" id="GO:0008800">
    <property type="term" value="F:beta-lactamase activity"/>
    <property type="evidence" value="ECO:0007669"/>
    <property type="project" value="InterPro"/>
</dbReference>
<reference evidence="3 4" key="1">
    <citation type="submission" date="2017-09" db="EMBL/GenBank/DDBJ databases">
        <title>Depth-based differentiation of microbial function through sediment-hosted aquifers and enrichment of novel symbionts in the deep terrestrial subsurface.</title>
        <authorList>
            <person name="Probst A.J."/>
            <person name="Ladd B."/>
            <person name="Jarett J.K."/>
            <person name="Geller-Mcgrath D.E."/>
            <person name="Sieber C.M."/>
            <person name="Emerson J.B."/>
            <person name="Anantharaman K."/>
            <person name="Thomas B.C."/>
            <person name="Malmstrom R."/>
            <person name="Stieglmeier M."/>
            <person name="Klingl A."/>
            <person name="Woyke T."/>
            <person name="Ryan C.M."/>
            <person name="Banfield J.F."/>
        </authorList>
    </citation>
    <scope>NUCLEOTIDE SEQUENCE [LARGE SCALE GENOMIC DNA]</scope>
    <source>
        <strain evidence="3">CG11_big_fil_rev_8_21_14_0_20_40_12</strain>
    </source>
</reference>
<dbReference type="InterPro" id="IPR012338">
    <property type="entry name" value="Beta-lactam/transpept-like"/>
</dbReference>
<evidence type="ECO:0000313" key="4">
    <source>
        <dbReference type="Proteomes" id="UP000231371"/>
    </source>
</evidence>
<dbReference type="InterPro" id="IPR045155">
    <property type="entry name" value="Beta-lactam_cat"/>
</dbReference>
<dbReference type="Proteomes" id="UP000231371">
    <property type="component" value="Unassembled WGS sequence"/>
</dbReference>
<organism evidence="3 4">
    <name type="scientific">Candidatus Shapirobacteria bacterium CG11_big_fil_rev_8_21_14_0_20_40_12</name>
    <dbReference type="NCBI Taxonomy" id="1974889"/>
    <lineage>
        <taxon>Bacteria</taxon>
        <taxon>Candidatus Shapironibacteriota</taxon>
    </lineage>
</organism>
<name>A0A2H0KFF1_9BACT</name>
<evidence type="ECO:0000256" key="1">
    <source>
        <dbReference type="SAM" id="Phobius"/>
    </source>
</evidence>
<keyword evidence="1" id="KW-1133">Transmembrane helix</keyword>
<dbReference type="Gene3D" id="3.40.710.10">
    <property type="entry name" value="DD-peptidase/beta-lactamase superfamily"/>
    <property type="match status" value="1"/>
</dbReference>
<comment type="caution">
    <text evidence="3">The sequence shown here is derived from an EMBL/GenBank/DDBJ whole genome shotgun (WGS) entry which is preliminary data.</text>
</comment>
<gene>
    <name evidence="3" type="ORF">COV89_02895</name>
</gene>
<evidence type="ECO:0000259" key="2">
    <source>
        <dbReference type="Pfam" id="PF13354"/>
    </source>
</evidence>
<feature type="domain" description="Beta-lactamase class A catalytic" evidence="2">
    <location>
        <begin position="142"/>
        <end position="340"/>
    </location>
</feature>
<keyword evidence="1" id="KW-0812">Transmembrane</keyword>
<proteinExistence type="predicted"/>
<dbReference type="GO" id="GO:0030655">
    <property type="term" value="P:beta-lactam antibiotic catabolic process"/>
    <property type="evidence" value="ECO:0007669"/>
    <property type="project" value="InterPro"/>
</dbReference>
<feature type="transmembrane region" description="Helical" evidence="1">
    <location>
        <begin position="68"/>
        <end position="87"/>
    </location>
</feature>
<dbReference type="EMBL" id="PCVI01000048">
    <property type="protein sequence ID" value="PIQ69972.1"/>
    <property type="molecule type" value="Genomic_DNA"/>
</dbReference>
<dbReference type="SUPFAM" id="SSF56601">
    <property type="entry name" value="beta-lactamase/transpeptidase-like"/>
    <property type="match status" value="1"/>
</dbReference>
<dbReference type="Pfam" id="PF13354">
    <property type="entry name" value="Beta-lactamase2"/>
    <property type="match status" value="1"/>
</dbReference>
<keyword evidence="1" id="KW-0472">Membrane</keyword>
<dbReference type="GO" id="GO:0046677">
    <property type="term" value="P:response to antibiotic"/>
    <property type="evidence" value="ECO:0007669"/>
    <property type="project" value="InterPro"/>
</dbReference>
<dbReference type="AlphaFoldDB" id="A0A2H0KFF1"/>
<accession>A0A2H0KFF1</accession>
<protein>
    <recommendedName>
        <fullName evidence="2">Beta-lactamase class A catalytic domain-containing protein</fullName>
    </recommendedName>
</protein>
<evidence type="ECO:0000313" key="3">
    <source>
        <dbReference type="EMBL" id="PIQ69972.1"/>
    </source>
</evidence>
<dbReference type="PANTHER" id="PTHR35333">
    <property type="entry name" value="BETA-LACTAMASE"/>
    <property type="match status" value="1"/>
</dbReference>